<keyword evidence="4 6" id="KW-0472">Membrane</keyword>
<dbReference type="PIRSF" id="PIRSF018147">
    <property type="entry name" value="ORMDL"/>
    <property type="match status" value="1"/>
</dbReference>
<evidence type="ECO:0000256" key="6">
    <source>
        <dbReference type="SAM" id="Phobius"/>
    </source>
</evidence>
<protein>
    <submittedName>
        <fullName evidence="7">Protein ORM1</fullName>
    </submittedName>
</protein>
<keyword evidence="2 6" id="KW-0812">Transmembrane</keyword>
<feature type="transmembrane region" description="Helical" evidence="6">
    <location>
        <begin position="170"/>
        <end position="190"/>
    </location>
</feature>
<organism evidence="7 8">
    <name type="scientific">Nakaseomyces bracarensis</name>
    <dbReference type="NCBI Taxonomy" id="273131"/>
    <lineage>
        <taxon>Eukaryota</taxon>
        <taxon>Fungi</taxon>
        <taxon>Dikarya</taxon>
        <taxon>Ascomycota</taxon>
        <taxon>Saccharomycotina</taxon>
        <taxon>Saccharomycetes</taxon>
        <taxon>Saccharomycetales</taxon>
        <taxon>Saccharomycetaceae</taxon>
        <taxon>Nakaseomyces</taxon>
    </lineage>
</organism>
<sequence length="231" mass="26160">MNRERGNSLSGPPLTKTISHTSMVESLLEEEGENSRSASNASYGRSMSPTRDHRRRRSSSILSHVEPETFEQENDQHILTNMNATWMDQPGAWIIHAVIILLLAGSFKVVPGMTTKNAWTLTNTTYVIGSYVMYHWIKGTPFEFNGGAYDNLTMWEQIDSETLFTPTRKYLISVPIVLFLIVTHYSRGTHFLSRDFLWNCAITFFGAILPKLPITHRLRLSLPGLTPAQIS</sequence>
<evidence type="ECO:0000256" key="2">
    <source>
        <dbReference type="ARBA" id="ARBA00022692"/>
    </source>
</evidence>
<dbReference type="InterPro" id="IPR007203">
    <property type="entry name" value="ORMDL"/>
</dbReference>
<dbReference type="EMBL" id="JBEVYD010000008">
    <property type="protein sequence ID" value="KAL3231126.1"/>
    <property type="molecule type" value="Genomic_DNA"/>
</dbReference>
<comment type="subcellular location">
    <subcellularLocation>
        <location evidence="1">Membrane</location>
        <topology evidence="1">Multi-pass membrane protein</topology>
    </subcellularLocation>
</comment>
<evidence type="ECO:0000313" key="7">
    <source>
        <dbReference type="EMBL" id="KAL3231126.1"/>
    </source>
</evidence>
<evidence type="ECO:0000256" key="4">
    <source>
        <dbReference type="ARBA" id="ARBA00023136"/>
    </source>
</evidence>
<gene>
    <name evidence="7" type="ORF">RNJ44_00765</name>
</gene>
<comment type="caution">
    <text evidence="7">The sequence shown here is derived from an EMBL/GenBank/DDBJ whole genome shotgun (WGS) entry which is preliminary data.</text>
</comment>
<reference evidence="7 8" key="1">
    <citation type="submission" date="2024-05" db="EMBL/GenBank/DDBJ databases">
        <title>Long read based assembly of the Candida bracarensis genome reveals expanded adhesin content.</title>
        <authorList>
            <person name="Marcet-Houben M."/>
            <person name="Ksiezopolska E."/>
            <person name="Gabaldon T."/>
        </authorList>
    </citation>
    <scope>NUCLEOTIDE SEQUENCE [LARGE SCALE GENOMIC DNA]</scope>
    <source>
        <strain evidence="7 8">CBM6</strain>
    </source>
</reference>
<keyword evidence="8" id="KW-1185">Reference proteome</keyword>
<name>A0ABR4NS07_9SACH</name>
<feature type="transmembrane region" description="Helical" evidence="6">
    <location>
        <begin position="91"/>
        <end position="110"/>
    </location>
</feature>
<accession>A0ABR4NS07</accession>
<feature type="region of interest" description="Disordered" evidence="5">
    <location>
        <begin position="1"/>
        <end position="72"/>
    </location>
</feature>
<proteinExistence type="predicted"/>
<evidence type="ECO:0000313" key="8">
    <source>
        <dbReference type="Proteomes" id="UP001623330"/>
    </source>
</evidence>
<evidence type="ECO:0000256" key="3">
    <source>
        <dbReference type="ARBA" id="ARBA00022989"/>
    </source>
</evidence>
<evidence type="ECO:0000256" key="5">
    <source>
        <dbReference type="SAM" id="MobiDB-lite"/>
    </source>
</evidence>
<feature type="transmembrane region" description="Helical" evidence="6">
    <location>
        <begin position="196"/>
        <end position="214"/>
    </location>
</feature>
<dbReference type="PANTHER" id="PTHR12665">
    <property type="entry name" value="ORMDL PROTEINS"/>
    <property type="match status" value="1"/>
</dbReference>
<dbReference type="Proteomes" id="UP001623330">
    <property type="component" value="Unassembled WGS sequence"/>
</dbReference>
<dbReference type="Pfam" id="PF04061">
    <property type="entry name" value="ORMDL"/>
    <property type="match status" value="1"/>
</dbReference>
<evidence type="ECO:0000256" key="1">
    <source>
        <dbReference type="ARBA" id="ARBA00004141"/>
    </source>
</evidence>
<keyword evidence="3 6" id="KW-1133">Transmembrane helix</keyword>